<protein>
    <recommendedName>
        <fullName evidence="6">LPS-assembly lipoprotein LptE</fullName>
    </recommendedName>
</protein>
<reference evidence="7 8" key="1">
    <citation type="submission" date="2016-10" db="EMBL/GenBank/DDBJ databases">
        <authorList>
            <person name="de Groot N.N."/>
        </authorList>
    </citation>
    <scope>NUCLEOTIDE SEQUENCE [LARGE SCALE GENOMIC DNA]</scope>
    <source>
        <strain evidence="7 8">CGMCC 1.6848</strain>
    </source>
</reference>
<evidence type="ECO:0000256" key="1">
    <source>
        <dbReference type="ARBA" id="ARBA00022729"/>
    </source>
</evidence>
<keyword evidence="3 6" id="KW-0564">Palmitate</keyword>
<dbReference type="GO" id="GO:0043165">
    <property type="term" value="P:Gram-negative-bacterium-type cell outer membrane assembly"/>
    <property type="evidence" value="ECO:0007669"/>
    <property type="project" value="UniProtKB-UniRule"/>
</dbReference>
<accession>A0A1I3CQW9</accession>
<dbReference type="HAMAP" id="MF_01186">
    <property type="entry name" value="LPS_assembly_LptE"/>
    <property type="match status" value="1"/>
</dbReference>
<dbReference type="PANTHER" id="PTHR38098:SF1">
    <property type="entry name" value="LPS-ASSEMBLY LIPOPROTEIN LPTE"/>
    <property type="match status" value="1"/>
</dbReference>
<dbReference type="GO" id="GO:0015920">
    <property type="term" value="P:lipopolysaccharide transport"/>
    <property type="evidence" value="ECO:0007669"/>
    <property type="project" value="TreeGrafter"/>
</dbReference>
<name>A0A1I3CQW9_9GAMM</name>
<evidence type="ECO:0000256" key="4">
    <source>
        <dbReference type="ARBA" id="ARBA00023237"/>
    </source>
</evidence>
<keyword evidence="1 6" id="KW-0732">Signal</keyword>
<comment type="function">
    <text evidence="6">Together with LptD, is involved in the assembly of lipopolysaccharide (LPS) at the surface of the outer membrane. Required for the proper assembly of LptD. Binds LPS and may serve as the LPS recognition site at the outer membrane.</text>
</comment>
<sequence>MKRRTFLAQSLAALGVGIVGSTLGGCGFHLRGTQRQPMPFDAVDLQATPSLLTDEVSRTLENAGVVLSDQAPLILNLGDERVENISLRGGDMINDEIELRMTAPYSVQRRSDNAYLIAQGQLESATTYLVNNDDPLVRDELQANALAELRDDLSRQLLARLSTLTP</sequence>
<gene>
    <name evidence="6" type="primary">lptE</name>
    <name evidence="7" type="ORF">SAMN04487959_10938</name>
</gene>
<evidence type="ECO:0000256" key="5">
    <source>
        <dbReference type="ARBA" id="ARBA00023288"/>
    </source>
</evidence>
<dbReference type="RefSeq" id="WP_177223402.1">
    <property type="nucleotide sequence ID" value="NZ_FOPY01000009.1"/>
</dbReference>
<dbReference type="GO" id="GO:0001530">
    <property type="term" value="F:lipopolysaccharide binding"/>
    <property type="evidence" value="ECO:0007669"/>
    <property type="project" value="TreeGrafter"/>
</dbReference>
<dbReference type="EMBL" id="FOPY01000009">
    <property type="protein sequence ID" value="SFH76930.1"/>
    <property type="molecule type" value="Genomic_DNA"/>
</dbReference>
<comment type="subunit">
    <text evidence="6">Component of the lipopolysaccharide transport and assembly complex. Interacts with LptD.</text>
</comment>
<dbReference type="Proteomes" id="UP000199040">
    <property type="component" value="Unassembled WGS sequence"/>
</dbReference>
<dbReference type="AlphaFoldDB" id="A0A1I3CQW9"/>
<dbReference type="InterPro" id="IPR007485">
    <property type="entry name" value="LPS_assembly_LptE"/>
</dbReference>
<dbReference type="GO" id="GO:0009279">
    <property type="term" value="C:cell outer membrane"/>
    <property type="evidence" value="ECO:0007669"/>
    <property type="project" value="UniProtKB-SubCell"/>
</dbReference>
<dbReference type="Pfam" id="PF04390">
    <property type="entry name" value="LptE"/>
    <property type="match status" value="1"/>
</dbReference>
<dbReference type="PROSITE" id="PS51257">
    <property type="entry name" value="PROKAR_LIPOPROTEIN"/>
    <property type="match status" value="1"/>
</dbReference>
<dbReference type="GO" id="GO:1990351">
    <property type="term" value="C:transporter complex"/>
    <property type="evidence" value="ECO:0007669"/>
    <property type="project" value="TreeGrafter"/>
</dbReference>
<keyword evidence="8" id="KW-1185">Reference proteome</keyword>
<evidence type="ECO:0000313" key="7">
    <source>
        <dbReference type="EMBL" id="SFH76930.1"/>
    </source>
</evidence>
<comment type="similarity">
    <text evidence="6">Belongs to the LptE lipoprotein family.</text>
</comment>
<dbReference type="STRING" id="442341.SAMN04487959_10938"/>
<organism evidence="7 8">
    <name type="scientific">Modicisalibacter xianhensis</name>
    <dbReference type="NCBI Taxonomy" id="442341"/>
    <lineage>
        <taxon>Bacteria</taxon>
        <taxon>Pseudomonadati</taxon>
        <taxon>Pseudomonadota</taxon>
        <taxon>Gammaproteobacteria</taxon>
        <taxon>Oceanospirillales</taxon>
        <taxon>Halomonadaceae</taxon>
        <taxon>Modicisalibacter</taxon>
    </lineage>
</organism>
<evidence type="ECO:0000256" key="3">
    <source>
        <dbReference type="ARBA" id="ARBA00023139"/>
    </source>
</evidence>
<keyword evidence="4 6" id="KW-0998">Cell outer membrane</keyword>
<proteinExistence type="inferred from homology"/>
<dbReference type="Gene3D" id="3.30.160.150">
    <property type="entry name" value="Lipoprotein like domain"/>
    <property type="match status" value="1"/>
</dbReference>
<keyword evidence="5 6" id="KW-0449">Lipoprotein</keyword>
<evidence type="ECO:0000256" key="2">
    <source>
        <dbReference type="ARBA" id="ARBA00023136"/>
    </source>
</evidence>
<keyword evidence="2 6" id="KW-0472">Membrane</keyword>
<evidence type="ECO:0000313" key="8">
    <source>
        <dbReference type="Proteomes" id="UP000199040"/>
    </source>
</evidence>
<dbReference type="PANTHER" id="PTHR38098">
    <property type="entry name" value="LPS-ASSEMBLY LIPOPROTEIN LPTE"/>
    <property type="match status" value="1"/>
</dbReference>
<comment type="subcellular location">
    <subcellularLocation>
        <location evidence="6">Cell outer membrane</location>
        <topology evidence="6">Lipid-anchor</topology>
    </subcellularLocation>
</comment>
<evidence type="ECO:0000256" key="6">
    <source>
        <dbReference type="HAMAP-Rule" id="MF_01186"/>
    </source>
</evidence>